<dbReference type="Gene3D" id="1.10.357.10">
    <property type="entry name" value="Tetracycline Repressor, domain 2"/>
    <property type="match status" value="1"/>
</dbReference>
<evidence type="ECO:0000313" key="6">
    <source>
        <dbReference type="EMBL" id="MFC1400785.1"/>
    </source>
</evidence>
<feature type="domain" description="HTH tetR-type" evidence="5">
    <location>
        <begin position="9"/>
        <end position="69"/>
    </location>
</feature>
<feature type="DNA-binding region" description="H-T-H motif" evidence="4">
    <location>
        <begin position="32"/>
        <end position="51"/>
    </location>
</feature>
<evidence type="ECO:0000313" key="7">
    <source>
        <dbReference type="Proteomes" id="UP001592528"/>
    </source>
</evidence>
<name>A0ABV6UH59_9ACTN</name>
<dbReference type="Pfam" id="PF00440">
    <property type="entry name" value="TetR_N"/>
    <property type="match status" value="1"/>
</dbReference>
<dbReference type="SUPFAM" id="SSF46689">
    <property type="entry name" value="Homeodomain-like"/>
    <property type="match status" value="1"/>
</dbReference>
<keyword evidence="2 4" id="KW-0238">DNA-binding</keyword>
<dbReference type="PANTHER" id="PTHR47506:SF6">
    <property type="entry name" value="HTH-TYPE TRANSCRIPTIONAL REPRESSOR NEMR"/>
    <property type="match status" value="1"/>
</dbReference>
<evidence type="ECO:0000256" key="4">
    <source>
        <dbReference type="PROSITE-ProRule" id="PRU00335"/>
    </source>
</evidence>
<proteinExistence type="predicted"/>
<keyword evidence="7" id="KW-1185">Reference proteome</keyword>
<dbReference type="PROSITE" id="PS50977">
    <property type="entry name" value="HTH_TETR_2"/>
    <property type="match status" value="1"/>
</dbReference>
<keyword evidence="1" id="KW-0805">Transcription regulation</keyword>
<evidence type="ECO:0000256" key="2">
    <source>
        <dbReference type="ARBA" id="ARBA00023125"/>
    </source>
</evidence>
<reference evidence="6 7" key="1">
    <citation type="submission" date="2024-09" db="EMBL/GenBank/DDBJ databases">
        <authorList>
            <person name="Lee S.D."/>
        </authorList>
    </citation>
    <scope>NUCLEOTIDE SEQUENCE [LARGE SCALE GENOMIC DNA]</scope>
    <source>
        <strain evidence="6 7">N1-5</strain>
    </source>
</reference>
<organism evidence="6 7">
    <name type="scientific">Streptacidiphilus cavernicola</name>
    <dbReference type="NCBI Taxonomy" id="3342716"/>
    <lineage>
        <taxon>Bacteria</taxon>
        <taxon>Bacillati</taxon>
        <taxon>Actinomycetota</taxon>
        <taxon>Actinomycetes</taxon>
        <taxon>Kitasatosporales</taxon>
        <taxon>Streptomycetaceae</taxon>
        <taxon>Streptacidiphilus</taxon>
    </lineage>
</organism>
<dbReference type="RefSeq" id="WP_037595126.1">
    <property type="nucleotide sequence ID" value="NZ_JBHEZZ010000002.1"/>
</dbReference>
<dbReference type="EMBL" id="JBHEZZ010000002">
    <property type="protein sequence ID" value="MFC1400785.1"/>
    <property type="molecule type" value="Genomic_DNA"/>
</dbReference>
<dbReference type="InterPro" id="IPR001647">
    <property type="entry name" value="HTH_TetR"/>
</dbReference>
<protein>
    <submittedName>
        <fullName evidence="6">TetR/AcrR family transcriptional regulator</fullName>
    </submittedName>
</protein>
<evidence type="ECO:0000259" key="5">
    <source>
        <dbReference type="PROSITE" id="PS50977"/>
    </source>
</evidence>
<sequence length="187" mass="19747">MTARAAAAQETRAALLDAGLEIAEEHGLSGMSVNRVVAVAGVAKGTFYVHFPDRDAFLSAMHQRFHEQAGRAVTAAMAQHPPGRARMQAGMTAYFEVCLSNLGVKALVLEARNTPGVAADVAARNDAFAAMAEPDLLAMGWSEAHTAAGLVVAMSAELSMAEMATGQRDERGREVLWALLARLDLNA</sequence>
<dbReference type="Proteomes" id="UP001592528">
    <property type="component" value="Unassembled WGS sequence"/>
</dbReference>
<comment type="caution">
    <text evidence="6">The sequence shown here is derived from an EMBL/GenBank/DDBJ whole genome shotgun (WGS) entry which is preliminary data.</text>
</comment>
<dbReference type="PRINTS" id="PR00455">
    <property type="entry name" value="HTHTETR"/>
</dbReference>
<dbReference type="InterPro" id="IPR009057">
    <property type="entry name" value="Homeodomain-like_sf"/>
</dbReference>
<gene>
    <name evidence="6" type="ORF">ACEZDJ_05750</name>
</gene>
<dbReference type="PANTHER" id="PTHR47506">
    <property type="entry name" value="TRANSCRIPTIONAL REGULATORY PROTEIN"/>
    <property type="match status" value="1"/>
</dbReference>
<accession>A0ABV6UH59</accession>
<keyword evidence="3" id="KW-0804">Transcription</keyword>
<evidence type="ECO:0000256" key="3">
    <source>
        <dbReference type="ARBA" id="ARBA00023163"/>
    </source>
</evidence>
<evidence type="ECO:0000256" key="1">
    <source>
        <dbReference type="ARBA" id="ARBA00023015"/>
    </source>
</evidence>